<evidence type="ECO:0000313" key="3">
    <source>
        <dbReference type="Proteomes" id="UP000591131"/>
    </source>
</evidence>
<feature type="region of interest" description="Disordered" evidence="1">
    <location>
        <begin position="34"/>
        <end position="85"/>
    </location>
</feature>
<comment type="caution">
    <text evidence="2">The sequence shown here is derived from an EMBL/GenBank/DDBJ whole genome shotgun (WGS) entry which is preliminary data.</text>
</comment>
<organism evidence="2 3">
    <name type="scientific">Perkinsus chesapeaki</name>
    <name type="common">Clam parasite</name>
    <name type="synonym">Perkinsus andrewsi</name>
    <dbReference type="NCBI Taxonomy" id="330153"/>
    <lineage>
        <taxon>Eukaryota</taxon>
        <taxon>Sar</taxon>
        <taxon>Alveolata</taxon>
        <taxon>Perkinsozoa</taxon>
        <taxon>Perkinsea</taxon>
        <taxon>Perkinsida</taxon>
        <taxon>Perkinsidae</taxon>
        <taxon>Perkinsus</taxon>
    </lineage>
</organism>
<evidence type="ECO:0000256" key="1">
    <source>
        <dbReference type="SAM" id="MobiDB-lite"/>
    </source>
</evidence>
<protein>
    <submittedName>
        <fullName evidence="2">Uncharacterized protein</fullName>
    </submittedName>
</protein>
<dbReference type="AlphaFoldDB" id="A0A7J6LCJ7"/>
<feature type="non-terminal residue" evidence="2">
    <location>
        <position position="346"/>
    </location>
</feature>
<gene>
    <name evidence="2" type="ORF">FOL47_008738</name>
</gene>
<reference evidence="2 3" key="1">
    <citation type="submission" date="2020-04" db="EMBL/GenBank/DDBJ databases">
        <title>Perkinsus chesapeaki whole genome sequence.</title>
        <authorList>
            <person name="Bogema D.R."/>
        </authorList>
    </citation>
    <scope>NUCLEOTIDE SEQUENCE [LARGE SCALE GENOMIC DNA]</scope>
    <source>
        <strain evidence="2">ATCC PRA-425</strain>
    </source>
</reference>
<proteinExistence type="predicted"/>
<sequence>MVNKASVTRILRNVVIGLSLTAYYSHTAVPVKRKSESHGLLSSPKKSKSDETDQAATIVVPPEESPDHPTARASSSSTSHPAPKISDDMVIGHVLGYKTCAQRIHATINTFGSVGATPAGFLVDEGHADIVVNAMKVSYGDPPSENFVLDYVYSYSQPSQLDMSRHPNWWRIPKFEIFLDLSDTTPHLPAASVGNTFEGAFLSWAKDGYETRNAAQANPLFYSFFPADYTVSKYIMKFKEQTVDTSTAPAFIWHLRRQNAKDGTFYQCRPFLAEIFEGNGIRFGATVTLAGRANSKLKIQQIGVTSKIEPHDGPNILRKIQAETEMVDGGHNQDACDRQLYEYGKA</sequence>
<evidence type="ECO:0000313" key="2">
    <source>
        <dbReference type="EMBL" id="KAF4656831.1"/>
    </source>
</evidence>
<accession>A0A7J6LCJ7</accession>
<keyword evidence="3" id="KW-1185">Reference proteome</keyword>
<dbReference type="EMBL" id="JAAPAO010000575">
    <property type="protein sequence ID" value="KAF4656831.1"/>
    <property type="molecule type" value="Genomic_DNA"/>
</dbReference>
<dbReference type="Proteomes" id="UP000591131">
    <property type="component" value="Unassembled WGS sequence"/>
</dbReference>
<name>A0A7J6LCJ7_PERCH</name>